<keyword evidence="4" id="KW-1185">Reference proteome</keyword>
<organism evidence="1 3">
    <name type="scientific">Rhizobium sullae</name>
    <name type="common">Rhizobium hedysari</name>
    <dbReference type="NCBI Taxonomy" id="50338"/>
    <lineage>
        <taxon>Bacteria</taxon>
        <taxon>Pseudomonadati</taxon>
        <taxon>Pseudomonadota</taxon>
        <taxon>Alphaproteobacteria</taxon>
        <taxon>Hyphomicrobiales</taxon>
        <taxon>Rhizobiaceae</taxon>
        <taxon>Rhizobium/Agrobacterium group</taxon>
        <taxon>Rhizobium</taxon>
    </lineage>
</organism>
<evidence type="ECO:0000313" key="3">
    <source>
        <dbReference type="Proteomes" id="UP000232164"/>
    </source>
</evidence>
<dbReference type="AlphaFoldDB" id="A0A2N0D9Z8"/>
<reference evidence="2" key="3">
    <citation type="submission" date="2022-09" db="EMBL/GenBank/DDBJ databases">
        <title>Australian commercial rhizobial inoculants.</title>
        <authorList>
            <person name="Kohlmeier M.G."/>
            <person name="O'Hara G.W."/>
            <person name="Colombi E."/>
            <person name="Ramsay J.P."/>
            <person name="Terpolilli J."/>
        </authorList>
    </citation>
    <scope>NUCLEOTIDE SEQUENCE</scope>
    <source>
        <strain evidence="2">WSM1592</strain>
    </source>
</reference>
<accession>A0A2N0D9Z8</accession>
<dbReference type="InterPro" id="IPR012441">
    <property type="entry name" value="DUF1643"/>
</dbReference>
<dbReference type="RefSeq" id="WP_027508934.1">
    <property type="nucleotide sequence ID" value="NZ_CP104143.1"/>
</dbReference>
<dbReference type="EMBL" id="CP104143">
    <property type="protein sequence ID" value="UWU15632.1"/>
    <property type="molecule type" value="Genomic_DNA"/>
</dbReference>
<dbReference type="Pfam" id="PF07799">
    <property type="entry name" value="DUF1643"/>
    <property type="match status" value="1"/>
</dbReference>
<dbReference type="EMBL" id="PIQN01000008">
    <property type="protein sequence ID" value="PKA42904.1"/>
    <property type="molecule type" value="Genomic_DNA"/>
</dbReference>
<sequence length="186" mass="20871">MTDLFGFAMHRDAEFYGPNRLTLTRRWGEGPQACVIGHNPSRAGKLVEDNTSLWWNRWFREFGFGGYDAVNLYPFSTSDPSECRRIVATIEHGACDVRDDLYFVNLPHVVAKAKAAAKVFVCWGAIAWDIDFADHVADEIQSGEGPYPDLWCWGVTSSGAPKHPMARGKHRIPADQKAIMWRAAGK</sequence>
<name>A0A2N0D9Z8_RHISU</name>
<evidence type="ECO:0000313" key="2">
    <source>
        <dbReference type="EMBL" id="UWU15632.1"/>
    </source>
</evidence>
<reference evidence="1 3" key="2">
    <citation type="submission" date="2017-12" db="EMBL/GenBank/DDBJ databases">
        <title>Genome sequence of Rhizobium sullae HCNT1 isolated from Sulla coronaria nodules and featuring peculiar denitrification phenotypes.</title>
        <authorList>
            <person name="De Diego-Diaz B."/>
            <person name="Treu L."/>
            <person name="Campanaro S."/>
            <person name="Da Silva Duarte V."/>
            <person name="Basaglia M."/>
            <person name="Favaro L."/>
            <person name="Casella S."/>
            <person name="Squartini A."/>
        </authorList>
    </citation>
    <scope>NUCLEOTIDE SEQUENCE [LARGE SCALE GENOMIC DNA]</scope>
    <source>
        <strain evidence="1 3">HCNT1</strain>
    </source>
</reference>
<evidence type="ECO:0000313" key="4">
    <source>
        <dbReference type="Proteomes" id="UP001060123"/>
    </source>
</evidence>
<dbReference type="Proteomes" id="UP000232164">
    <property type="component" value="Unassembled WGS sequence"/>
</dbReference>
<gene>
    <name evidence="1" type="ORF">CWR43_12490</name>
    <name evidence="2" type="ORF">N2599_06435</name>
</gene>
<dbReference type="Proteomes" id="UP001060123">
    <property type="component" value="Chromosome"/>
</dbReference>
<protein>
    <submittedName>
        <fullName evidence="1">DUF1643 domain-containing protein</fullName>
    </submittedName>
</protein>
<proteinExistence type="predicted"/>
<evidence type="ECO:0000313" key="1">
    <source>
        <dbReference type="EMBL" id="PKA42904.1"/>
    </source>
</evidence>
<reference evidence="1 3" key="1">
    <citation type="submission" date="2017-11" db="EMBL/GenBank/DDBJ databases">
        <authorList>
            <person name="Han C.G."/>
        </authorList>
    </citation>
    <scope>NUCLEOTIDE SEQUENCE [LARGE SCALE GENOMIC DNA]</scope>
    <source>
        <strain evidence="1 3">HCNT1</strain>
    </source>
</reference>